<dbReference type="RefSeq" id="WP_265540447.1">
    <property type="nucleotide sequence ID" value="NZ_CP098740.1"/>
</dbReference>
<protein>
    <submittedName>
        <fullName evidence="2">Uncharacterized protein</fullName>
    </submittedName>
</protein>
<reference evidence="2" key="1">
    <citation type="journal article" date="2022" name="Front. Microbiol.">
        <title>Mirubactin C rescues the lethal effect of cell wall biosynthesis mutations in Bacillus subtilis.</title>
        <authorList>
            <person name="Kepplinger B."/>
            <person name="Wen X."/>
            <person name="Tyler A.R."/>
            <person name="Kim B.Y."/>
            <person name="Brown J."/>
            <person name="Banks P."/>
            <person name="Dashti Y."/>
            <person name="Mackenzie E.S."/>
            <person name="Wills C."/>
            <person name="Kawai Y."/>
            <person name="Waldron K.J."/>
            <person name="Allenby N.E.E."/>
            <person name="Wu L.J."/>
            <person name="Hall M.J."/>
            <person name="Errington J."/>
        </authorList>
    </citation>
    <scope>NUCLEOTIDE SEQUENCE</scope>
    <source>
        <strain evidence="2">MDA8-470</strain>
    </source>
</reference>
<name>A0ABY6PQH7_9ACTN</name>
<organism evidence="2 3">
    <name type="scientific">Streptomyces drozdowiczii</name>
    <dbReference type="NCBI Taxonomy" id="202862"/>
    <lineage>
        <taxon>Bacteria</taxon>
        <taxon>Bacillati</taxon>
        <taxon>Actinomycetota</taxon>
        <taxon>Actinomycetes</taxon>
        <taxon>Kitasatosporales</taxon>
        <taxon>Streptomycetaceae</taxon>
        <taxon>Streptomyces</taxon>
    </lineage>
</organism>
<sequence>MADRESTFAGTWRRPPADGNGRSLRELQDRASFDQAPAQGVSCAITAPIALAAAGGLWWALYEGGRALIGALA</sequence>
<evidence type="ECO:0000313" key="3">
    <source>
        <dbReference type="Proteomes" id="UP001164963"/>
    </source>
</evidence>
<gene>
    <name evidence="2" type="ORF">NEH16_07715</name>
</gene>
<feature type="region of interest" description="Disordered" evidence="1">
    <location>
        <begin position="1"/>
        <end position="23"/>
    </location>
</feature>
<accession>A0ABY6PQH7</accession>
<evidence type="ECO:0000313" key="2">
    <source>
        <dbReference type="EMBL" id="UZK54051.1"/>
    </source>
</evidence>
<dbReference type="EMBL" id="CP098740">
    <property type="protein sequence ID" value="UZK54051.1"/>
    <property type="molecule type" value="Genomic_DNA"/>
</dbReference>
<proteinExistence type="predicted"/>
<dbReference type="Proteomes" id="UP001164963">
    <property type="component" value="Chromosome"/>
</dbReference>
<keyword evidence="3" id="KW-1185">Reference proteome</keyword>
<evidence type="ECO:0000256" key="1">
    <source>
        <dbReference type="SAM" id="MobiDB-lite"/>
    </source>
</evidence>